<dbReference type="EMBL" id="PDND01000006">
    <property type="protein sequence ID" value="PGH36573.1"/>
    <property type="molecule type" value="Genomic_DNA"/>
</dbReference>
<evidence type="ECO:0000256" key="1">
    <source>
        <dbReference type="SAM" id="MobiDB-lite"/>
    </source>
</evidence>
<name>A0A2B7ZTR1_9EURO</name>
<evidence type="ECO:0000259" key="2">
    <source>
        <dbReference type="Pfam" id="PF13391"/>
    </source>
</evidence>
<dbReference type="InterPro" id="IPR003615">
    <property type="entry name" value="HNH_nuc"/>
</dbReference>
<dbReference type="AlphaFoldDB" id="A0A2B7ZTR1"/>
<evidence type="ECO:0000313" key="3">
    <source>
        <dbReference type="EMBL" id="PGH36573.1"/>
    </source>
</evidence>
<dbReference type="STRING" id="73230.A0A2B7ZTR1"/>
<evidence type="ECO:0000313" key="4">
    <source>
        <dbReference type="Proteomes" id="UP000226031"/>
    </source>
</evidence>
<accession>A0A2B7ZTR1</accession>
<keyword evidence="4" id="KW-1185">Reference proteome</keyword>
<protein>
    <submittedName>
        <fullName evidence="3">DNA polymerase eta subunit</fullName>
    </submittedName>
</protein>
<dbReference type="Proteomes" id="UP000226031">
    <property type="component" value="Unassembled WGS sequence"/>
</dbReference>
<proteinExistence type="predicted"/>
<sequence length="396" mass="44766">MTLHRHKSSLEGLLNFSEPFFLTPQQNKAASAFLNKLIEDYGPEQTGQRGYMPAMLIDATFKHVHVQSKDAFLNFFVLYIHDHLALVDESIGSDISLVLAYLDGFSSFDADEKSKIWSAVERFADYMVDNFFSPLRASSAKTPQPTPFSLFSMQASTPTGIMQLVSILRQSCLIRDHHRCVVSQRFDRKEAQRRIKQDGNESKDDDGNLLRNEPGEFEFLEVAHILPHSLASIASGNTELSDSKKNVLQILTLFEPGITHLIDGQGIDSPRNALTLTHHYHRLLGEFEIYFEPIGGEYNRYTIRSTEKNPILCDRLLPVTRTLNLSPNRTIDPPSSRLLKVHRAIALILKLSGAGEYIENILRDMEEVEVKEDGSTNLGRLMSLRFGGWLKTLAVF</sequence>
<dbReference type="VEuPathDB" id="FungiDB:EMCG_06240"/>
<feature type="region of interest" description="Disordered" evidence="1">
    <location>
        <begin position="191"/>
        <end position="210"/>
    </location>
</feature>
<gene>
    <name evidence="3" type="ORF">GX50_00610</name>
</gene>
<comment type="caution">
    <text evidence="3">The sequence shown here is derived from an EMBL/GenBank/DDBJ whole genome shotgun (WGS) entry which is preliminary data.</text>
</comment>
<dbReference type="Pfam" id="PF13391">
    <property type="entry name" value="HNH_2"/>
    <property type="match status" value="1"/>
</dbReference>
<reference evidence="3 4" key="1">
    <citation type="submission" date="2017-10" db="EMBL/GenBank/DDBJ databases">
        <title>Comparative genomics in systemic dimorphic fungi from Ajellomycetaceae.</title>
        <authorList>
            <person name="Munoz J.F."/>
            <person name="Mcewen J.G."/>
            <person name="Clay O.K."/>
            <person name="Cuomo C.A."/>
        </authorList>
    </citation>
    <scope>NUCLEOTIDE SEQUENCE [LARGE SCALE GENOMIC DNA]</scope>
    <source>
        <strain evidence="3 4">UAMH4076</strain>
    </source>
</reference>
<feature type="domain" description="HNH nuclease" evidence="2">
    <location>
        <begin position="213"/>
        <end position="292"/>
    </location>
</feature>
<organism evidence="3 4">
    <name type="scientific">[Emmonsia] crescens</name>
    <dbReference type="NCBI Taxonomy" id="73230"/>
    <lineage>
        <taxon>Eukaryota</taxon>
        <taxon>Fungi</taxon>
        <taxon>Dikarya</taxon>
        <taxon>Ascomycota</taxon>
        <taxon>Pezizomycotina</taxon>
        <taxon>Eurotiomycetes</taxon>
        <taxon>Eurotiomycetidae</taxon>
        <taxon>Onygenales</taxon>
        <taxon>Ajellomycetaceae</taxon>
        <taxon>Emergomyces</taxon>
    </lineage>
</organism>
<feature type="compositionally biased region" description="Basic and acidic residues" evidence="1">
    <location>
        <begin position="191"/>
        <end position="208"/>
    </location>
</feature>